<accession>A0A9Q0Y2K6</accession>
<proteinExistence type="predicted"/>
<evidence type="ECO:0000313" key="1">
    <source>
        <dbReference type="EMBL" id="KAJ7341270.1"/>
    </source>
</evidence>
<organism evidence="1 2">
    <name type="scientific">Phrynocephalus forsythii</name>
    <dbReference type="NCBI Taxonomy" id="171643"/>
    <lineage>
        <taxon>Eukaryota</taxon>
        <taxon>Metazoa</taxon>
        <taxon>Chordata</taxon>
        <taxon>Craniata</taxon>
        <taxon>Vertebrata</taxon>
        <taxon>Euteleostomi</taxon>
        <taxon>Lepidosauria</taxon>
        <taxon>Squamata</taxon>
        <taxon>Bifurcata</taxon>
        <taxon>Unidentata</taxon>
        <taxon>Episquamata</taxon>
        <taxon>Toxicofera</taxon>
        <taxon>Iguania</taxon>
        <taxon>Acrodonta</taxon>
        <taxon>Agamidae</taxon>
        <taxon>Agaminae</taxon>
        <taxon>Phrynocephalus</taxon>
    </lineage>
</organism>
<name>A0A9Q0Y2K6_9SAUR</name>
<feature type="non-terminal residue" evidence="1">
    <location>
        <position position="118"/>
    </location>
</feature>
<dbReference type="AlphaFoldDB" id="A0A9Q0Y2K6"/>
<comment type="caution">
    <text evidence="1">The sequence shown here is derived from an EMBL/GenBank/DDBJ whole genome shotgun (WGS) entry which is preliminary data.</text>
</comment>
<sequence>RQLLHFAAICIIGTTMAPRLRLTSMNDFSDFQLLSCPYCHKAGRTFLMETSHQICPYHMHVSLCIYALRFGGVEEEGLSRRGWKGHSPNNYRLYARILLHESAYHPMAMLFYFPLASS</sequence>
<protein>
    <submittedName>
        <fullName evidence="1">Uncharacterized protein</fullName>
    </submittedName>
</protein>
<gene>
    <name evidence="1" type="ORF">JRQ81_005175</name>
</gene>
<dbReference type="Proteomes" id="UP001142489">
    <property type="component" value="Unassembled WGS sequence"/>
</dbReference>
<dbReference type="EMBL" id="JAPFRF010000002">
    <property type="protein sequence ID" value="KAJ7341270.1"/>
    <property type="molecule type" value="Genomic_DNA"/>
</dbReference>
<reference evidence="1" key="1">
    <citation type="journal article" date="2023" name="DNA Res.">
        <title>Chromosome-level genome assembly of Phrynocephalus forsythii using third-generation DNA sequencing and Hi-C analysis.</title>
        <authorList>
            <person name="Qi Y."/>
            <person name="Zhao W."/>
            <person name="Zhao Y."/>
            <person name="Niu C."/>
            <person name="Cao S."/>
            <person name="Zhang Y."/>
        </authorList>
    </citation>
    <scope>NUCLEOTIDE SEQUENCE</scope>
    <source>
        <tissue evidence="1">Muscle</tissue>
    </source>
</reference>
<keyword evidence="2" id="KW-1185">Reference proteome</keyword>
<evidence type="ECO:0000313" key="2">
    <source>
        <dbReference type="Proteomes" id="UP001142489"/>
    </source>
</evidence>